<organism evidence="2 3">
    <name type="scientific">Candidatus Jettenia ecosi</name>
    <dbReference type="NCBI Taxonomy" id="2494326"/>
    <lineage>
        <taxon>Bacteria</taxon>
        <taxon>Pseudomonadati</taxon>
        <taxon>Planctomycetota</taxon>
        <taxon>Candidatus Brocadiia</taxon>
        <taxon>Candidatus Brocadiales</taxon>
        <taxon>Candidatus Brocadiaceae</taxon>
        <taxon>Candidatus Jettenia</taxon>
    </lineage>
</organism>
<dbReference type="Pfam" id="PF11563">
    <property type="entry name" value="Protoglobin"/>
    <property type="match status" value="1"/>
</dbReference>
<reference evidence="2 3" key="1">
    <citation type="submission" date="2019-04" db="EMBL/GenBank/DDBJ databases">
        <title>Genome of a novel bacterium Candidatus Jettenia ecosi reconstructed from metagenome of an anammox bioreactor.</title>
        <authorList>
            <person name="Mardanov A.V."/>
            <person name="Beletsky A.V."/>
            <person name="Ravin N.V."/>
            <person name="Botchkova E.A."/>
            <person name="Litti Y.V."/>
            <person name="Nozhevnikova A.N."/>
        </authorList>
    </citation>
    <scope>NUCLEOTIDE SEQUENCE [LARGE SCALE GENOMIC DNA]</scope>
    <source>
        <strain evidence="2">J2</strain>
    </source>
</reference>
<evidence type="ECO:0000313" key="3">
    <source>
        <dbReference type="Proteomes" id="UP000319783"/>
    </source>
</evidence>
<dbReference type="AlphaFoldDB" id="A0A533QL80"/>
<dbReference type="EMBL" id="SULG01000053">
    <property type="protein sequence ID" value="TLD41320.1"/>
    <property type="molecule type" value="Genomic_DNA"/>
</dbReference>
<dbReference type="GO" id="GO:0019825">
    <property type="term" value="F:oxygen binding"/>
    <property type="evidence" value="ECO:0007669"/>
    <property type="project" value="InterPro"/>
</dbReference>
<accession>A0A533QL80</accession>
<dbReference type="SUPFAM" id="SSF46458">
    <property type="entry name" value="Globin-like"/>
    <property type="match status" value="1"/>
</dbReference>
<dbReference type="InterPro" id="IPR009050">
    <property type="entry name" value="Globin-like_sf"/>
</dbReference>
<protein>
    <recommendedName>
        <fullName evidence="1">Globin-sensor domain-containing protein</fullName>
    </recommendedName>
</protein>
<dbReference type="InterPro" id="IPR044398">
    <property type="entry name" value="Globin-sensor_dom"/>
</dbReference>
<name>A0A533QL80_9BACT</name>
<dbReference type="Gene3D" id="1.10.490.10">
    <property type="entry name" value="Globins"/>
    <property type="match status" value="1"/>
</dbReference>
<gene>
    <name evidence="2" type="ORF">JETT_2429</name>
</gene>
<dbReference type="InterPro" id="IPR012292">
    <property type="entry name" value="Globin/Proto"/>
</dbReference>
<sequence length="218" mass="26446">MSSVMANAYMKMFPMEGEKKISAGKRNPVLDVPEFNKAWNLHRETSLDIMKRYEYMSQCLNFTDKDTEAIKESKEILAPHLEAILDHIYWEKLVNDPWLSRWFRDETGKIAKEYVTIRRARQRRFLLKILECKWDEEFWNFVRWVGAVHVPIFGFEDLYIPMRLNLALWGYIHQYLFNFLAEQLKDDPEKLRRITTAWTKLFWMIIDVYHIDYFGAWM</sequence>
<dbReference type="Proteomes" id="UP000319783">
    <property type="component" value="Unassembled WGS sequence"/>
</dbReference>
<dbReference type="GO" id="GO:0020037">
    <property type="term" value="F:heme binding"/>
    <property type="evidence" value="ECO:0007669"/>
    <property type="project" value="InterPro"/>
</dbReference>
<evidence type="ECO:0000313" key="2">
    <source>
        <dbReference type="EMBL" id="TLD41320.1"/>
    </source>
</evidence>
<dbReference type="CDD" id="cd01068">
    <property type="entry name" value="globin_sensor"/>
    <property type="match status" value="1"/>
</dbReference>
<proteinExistence type="predicted"/>
<dbReference type="InterPro" id="IPR039379">
    <property type="entry name" value="Protoglobin_sensor_dom"/>
</dbReference>
<evidence type="ECO:0000259" key="1">
    <source>
        <dbReference type="Pfam" id="PF11563"/>
    </source>
</evidence>
<comment type="caution">
    <text evidence="2">The sequence shown here is derived from an EMBL/GenBank/DDBJ whole genome shotgun (WGS) entry which is preliminary data.</text>
</comment>
<feature type="domain" description="Globin-sensor" evidence="1">
    <location>
        <begin position="51"/>
        <end position="207"/>
    </location>
</feature>